<dbReference type="InterPro" id="IPR036271">
    <property type="entry name" value="Tet_transcr_reg_TetR-rel_C_sf"/>
</dbReference>
<evidence type="ECO:0000256" key="3">
    <source>
        <dbReference type="ARBA" id="ARBA00023163"/>
    </source>
</evidence>
<evidence type="ECO:0000313" key="7">
    <source>
        <dbReference type="Proteomes" id="UP001143304"/>
    </source>
</evidence>
<evidence type="ECO:0000313" key="6">
    <source>
        <dbReference type="EMBL" id="MCX2976764.1"/>
    </source>
</evidence>
<comment type="caution">
    <text evidence="6">The sequence shown here is derived from an EMBL/GenBank/DDBJ whole genome shotgun (WGS) entry which is preliminary data.</text>
</comment>
<protein>
    <submittedName>
        <fullName evidence="6">TetR/AcrR family transcriptional regulator</fullName>
    </submittedName>
</protein>
<dbReference type="Pfam" id="PF13305">
    <property type="entry name" value="TetR_C_33"/>
    <property type="match status" value="1"/>
</dbReference>
<dbReference type="RefSeq" id="WP_279248505.1">
    <property type="nucleotide sequence ID" value="NZ_SHNO01000001.1"/>
</dbReference>
<proteinExistence type="predicted"/>
<dbReference type="InterPro" id="IPR025996">
    <property type="entry name" value="MT1864/Rv1816-like_C"/>
</dbReference>
<dbReference type="InterPro" id="IPR009057">
    <property type="entry name" value="Homeodomain-like_sf"/>
</dbReference>
<dbReference type="PROSITE" id="PS50977">
    <property type="entry name" value="HTH_TETR_2"/>
    <property type="match status" value="1"/>
</dbReference>
<dbReference type="SUPFAM" id="SSF46689">
    <property type="entry name" value="Homeodomain-like"/>
    <property type="match status" value="1"/>
</dbReference>
<gene>
    <name evidence="6" type="ORF">EYC82_05295</name>
</gene>
<evidence type="ECO:0000259" key="5">
    <source>
        <dbReference type="PROSITE" id="PS50977"/>
    </source>
</evidence>
<reference evidence="6" key="1">
    <citation type="submission" date="2019-02" db="EMBL/GenBank/DDBJ databases">
        <authorList>
            <person name="Li S.-H."/>
        </authorList>
    </citation>
    <scope>NUCLEOTIDE SEQUENCE</scope>
    <source>
        <strain evidence="6">IMCC11814</strain>
    </source>
</reference>
<dbReference type="InterPro" id="IPR001647">
    <property type="entry name" value="HTH_TetR"/>
</dbReference>
<dbReference type="PRINTS" id="PR00455">
    <property type="entry name" value="HTHTETR"/>
</dbReference>
<dbReference type="InterPro" id="IPR050109">
    <property type="entry name" value="HTH-type_TetR-like_transc_reg"/>
</dbReference>
<keyword evidence="3" id="KW-0804">Transcription</keyword>
<sequence>MKSAKQKYHHGDLRAALLEAALAVLNELGPQGLSIREVARRAGVSHTAPYRHFADKDELILAVVEQGFELMQHTMTAEQDAAGPDPLAQFAASGFAYVNFALSHPAYYRVMFSGDLLSSKGHVAFQHTSSRAIREMVTDIKLGQEQGVLRPGDPVVQALTIWSTIHGFVSIVNDNRLSHLVGEDFSLDDIRVQVLVMIFDGLGVPERLEK</sequence>
<dbReference type="PANTHER" id="PTHR30055:SF220">
    <property type="entry name" value="TETR-FAMILY REGULATORY PROTEIN"/>
    <property type="match status" value="1"/>
</dbReference>
<dbReference type="EMBL" id="SHNO01000001">
    <property type="protein sequence ID" value="MCX2976764.1"/>
    <property type="molecule type" value="Genomic_DNA"/>
</dbReference>
<keyword evidence="7" id="KW-1185">Reference proteome</keyword>
<feature type="DNA-binding region" description="H-T-H motif" evidence="4">
    <location>
        <begin position="34"/>
        <end position="53"/>
    </location>
</feature>
<feature type="domain" description="HTH tetR-type" evidence="5">
    <location>
        <begin position="11"/>
        <end position="71"/>
    </location>
</feature>
<dbReference type="Proteomes" id="UP001143304">
    <property type="component" value="Unassembled WGS sequence"/>
</dbReference>
<name>A0ABT3T3C7_9GAMM</name>
<dbReference type="SUPFAM" id="SSF48498">
    <property type="entry name" value="Tetracyclin repressor-like, C-terminal domain"/>
    <property type="match status" value="1"/>
</dbReference>
<accession>A0ABT3T3C7</accession>
<keyword evidence="1" id="KW-0805">Transcription regulation</keyword>
<organism evidence="6 7">
    <name type="scientific">Candidatus Marimicrobium litorale</name>
    <dbReference type="NCBI Taxonomy" id="2518991"/>
    <lineage>
        <taxon>Bacteria</taxon>
        <taxon>Pseudomonadati</taxon>
        <taxon>Pseudomonadota</taxon>
        <taxon>Gammaproteobacteria</taxon>
        <taxon>Cellvibrionales</taxon>
        <taxon>Halieaceae</taxon>
        <taxon>Marimicrobium</taxon>
    </lineage>
</organism>
<evidence type="ECO:0000256" key="2">
    <source>
        <dbReference type="ARBA" id="ARBA00023125"/>
    </source>
</evidence>
<dbReference type="Pfam" id="PF00440">
    <property type="entry name" value="TetR_N"/>
    <property type="match status" value="1"/>
</dbReference>
<evidence type="ECO:0000256" key="1">
    <source>
        <dbReference type="ARBA" id="ARBA00023015"/>
    </source>
</evidence>
<dbReference type="PANTHER" id="PTHR30055">
    <property type="entry name" value="HTH-TYPE TRANSCRIPTIONAL REGULATOR RUTR"/>
    <property type="match status" value="1"/>
</dbReference>
<evidence type="ECO:0000256" key="4">
    <source>
        <dbReference type="PROSITE-ProRule" id="PRU00335"/>
    </source>
</evidence>
<keyword evidence="2 4" id="KW-0238">DNA-binding</keyword>
<dbReference type="Gene3D" id="1.10.357.10">
    <property type="entry name" value="Tetracycline Repressor, domain 2"/>
    <property type="match status" value="1"/>
</dbReference>